<name>A0A5S6QPY3_TRIMR</name>
<evidence type="ECO:0000313" key="1">
    <source>
        <dbReference type="Proteomes" id="UP000046395"/>
    </source>
</evidence>
<organism evidence="1 2">
    <name type="scientific">Trichuris muris</name>
    <name type="common">Mouse whipworm</name>
    <dbReference type="NCBI Taxonomy" id="70415"/>
    <lineage>
        <taxon>Eukaryota</taxon>
        <taxon>Metazoa</taxon>
        <taxon>Ecdysozoa</taxon>
        <taxon>Nematoda</taxon>
        <taxon>Enoplea</taxon>
        <taxon>Dorylaimia</taxon>
        <taxon>Trichinellida</taxon>
        <taxon>Trichuridae</taxon>
        <taxon>Trichuris</taxon>
    </lineage>
</organism>
<sequence>MIANYKNTNNYATVVKLTTTIPSDCTKKCANKTKWRVASHLPSQQACVDGCCYLALAELKKDVSNF</sequence>
<protein>
    <submittedName>
        <fullName evidence="2">Uncharacterized protein</fullName>
    </submittedName>
</protein>
<proteinExistence type="predicted"/>
<dbReference type="AlphaFoldDB" id="A0A5S6QPY3"/>
<accession>A0A5S6QPY3</accession>
<reference evidence="2" key="1">
    <citation type="submission" date="2019-12" db="UniProtKB">
        <authorList>
            <consortium name="WormBaseParasite"/>
        </authorList>
    </citation>
    <scope>IDENTIFICATION</scope>
</reference>
<keyword evidence="1" id="KW-1185">Reference proteome</keyword>
<dbReference type="Proteomes" id="UP000046395">
    <property type="component" value="Unassembled WGS sequence"/>
</dbReference>
<dbReference type="WBParaSite" id="TMUE_2000009219.1">
    <property type="protein sequence ID" value="TMUE_2000009219.1"/>
    <property type="gene ID" value="WBGene00293019"/>
</dbReference>
<evidence type="ECO:0000313" key="2">
    <source>
        <dbReference type="WBParaSite" id="TMUE_2000009219.1"/>
    </source>
</evidence>